<comment type="caution">
    <text evidence="2">The sequence shown here is derived from an EMBL/GenBank/DDBJ whole genome shotgun (WGS) entry which is preliminary data.</text>
</comment>
<evidence type="ECO:0000259" key="1">
    <source>
        <dbReference type="Pfam" id="PF06114"/>
    </source>
</evidence>
<gene>
    <name evidence="2" type="ORF">HMPREF1219_01717</name>
</gene>
<dbReference type="PATRIC" id="fig|1125779.3.peg.1672"/>
<dbReference type="PANTHER" id="PTHR43236:SF2">
    <property type="entry name" value="BLL0069 PROTEIN"/>
    <property type="match status" value="1"/>
</dbReference>
<dbReference type="EMBL" id="ATBY01000015">
    <property type="protein sequence ID" value="EPD68536.1"/>
    <property type="molecule type" value="Genomic_DNA"/>
</dbReference>
<dbReference type="eggNOG" id="COG2856">
    <property type="taxonomic scope" value="Bacteria"/>
</dbReference>
<dbReference type="Gene3D" id="1.10.10.2910">
    <property type="match status" value="1"/>
</dbReference>
<dbReference type="PANTHER" id="PTHR43236">
    <property type="entry name" value="ANTITOXIN HIGA1"/>
    <property type="match status" value="1"/>
</dbReference>
<dbReference type="AlphaFoldDB" id="S2YW23"/>
<dbReference type="Proteomes" id="UP000014408">
    <property type="component" value="Unassembled WGS sequence"/>
</dbReference>
<sequence>MEGTQCPTLKQARALADLACIPFGYLLLDAPTDDQPPLPDFRSVGSERVTEFSPELKTTIFSCEQRLGWFSEFSRVHDIQPPLFTGSFSVEDDPVNAALHIGEELGSRGWTAGRAPRGRDNVLELAEVIEECGVLVMRSSVMGKNSHRYLKVEEFRAFTLLDGQYGLIFVNGSDSKVGQYFSLAHELGHVLLARQGVTGDKNDHVGVERWCNAFGAALILPPGELLTRWISVGNLDSVVEWAYENYGVSADTAVWMLVDRSQIMRRQAIDFLSERTQHRNAHEGDAGGGNYYRNLKSRLGSLFLSTVVDAYVDKVISQEEAAKQLGIPKTATFEKAVSSILKVA</sequence>
<feature type="domain" description="IrrE N-terminal-like" evidence="1">
    <location>
        <begin position="130"/>
        <end position="230"/>
    </location>
</feature>
<name>S2YW23_9CORY</name>
<reference evidence="2 3" key="1">
    <citation type="submission" date="2013-05" db="EMBL/GenBank/DDBJ databases">
        <title>The Genome Sequence of Corynebacterium pyruviciproducens 1773O (ATCC BAA-1742).</title>
        <authorList>
            <consortium name="The Broad Institute Genomics Platform"/>
            <person name="Earl A."/>
            <person name="Ward D."/>
            <person name="Feldgarden M."/>
            <person name="Gevers D."/>
            <person name="Tong J."/>
            <person name="Walker B."/>
            <person name="Young S."/>
            <person name="Zeng Q."/>
            <person name="Gargeya S."/>
            <person name="Fitzgerald M."/>
            <person name="Haas B."/>
            <person name="Abouelleil A."/>
            <person name="Allen A.W."/>
            <person name="Alvarado L."/>
            <person name="Arachchi H.M."/>
            <person name="Berlin A.M."/>
            <person name="Chapman S.B."/>
            <person name="Gainer-Dewar J."/>
            <person name="Goldberg J."/>
            <person name="Griggs A."/>
            <person name="Gujja S."/>
            <person name="Hansen M."/>
            <person name="Howarth C."/>
            <person name="Imamovic A."/>
            <person name="Ireland A."/>
            <person name="Larimer J."/>
            <person name="McCowan C."/>
            <person name="Murphy C."/>
            <person name="Pearson M."/>
            <person name="Poon T.W."/>
            <person name="Priest M."/>
            <person name="Roberts A."/>
            <person name="Saif S."/>
            <person name="Shea T."/>
            <person name="Sisk P."/>
            <person name="Sykes S."/>
            <person name="Wortman J."/>
            <person name="Nusbaum C."/>
            <person name="Birren B."/>
        </authorList>
    </citation>
    <scope>NUCLEOTIDE SEQUENCE [LARGE SCALE GENOMIC DNA]</scope>
    <source>
        <strain evidence="2 3">ATCC BAA-1742</strain>
    </source>
</reference>
<keyword evidence="3" id="KW-1185">Reference proteome</keyword>
<organism evidence="2 3">
    <name type="scientific">Corynebacterium pyruviciproducens ATCC BAA-1742</name>
    <dbReference type="NCBI Taxonomy" id="1125779"/>
    <lineage>
        <taxon>Bacteria</taxon>
        <taxon>Bacillati</taxon>
        <taxon>Actinomycetota</taxon>
        <taxon>Actinomycetes</taxon>
        <taxon>Mycobacteriales</taxon>
        <taxon>Corynebacteriaceae</taxon>
        <taxon>Corynebacterium</taxon>
    </lineage>
</organism>
<dbReference type="HOGENOM" id="CLU_057454_0_0_11"/>
<dbReference type="InterPro" id="IPR010359">
    <property type="entry name" value="IrrE_HExxH"/>
</dbReference>
<evidence type="ECO:0000313" key="2">
    <source>
        <dbReference type="EMBL" id="EPD68536.1"/>
    </source>
</evidence>
<proteinExistence type="predicted"/>
<dbReference type="STRING" id="1125779.HMPREF1219_01717"/>
<accession>S2YW23</accession>
<protein>
    <recommendedName>
        <fullName evidence="1">IrrE N-terminal-like domain-containing protein</fullName>
    </recommendedName>
</protein>
<dbReference type="InterPro" id="IPR052345">
    <property type="entry name" value="Rad_response_metalloprotease"/>
</dbReference>
<evidence type="ECO:0000313" key="3">
    <source>
        <dbReference type="Proteomes" id="UP000014408"/>
    </source>
</evidence>
<dbReference type="Pfam" id="PF06114">
    <property type="entry name" value="Peptidase_M78"/>
    <property type="match status" value="1"/>
</dbReference>